<feature type="coiled-coil region" evidence="1">
    <location>
        <begin position="506"/>
        <end position="536"/>
    </location>
</feature>
<reference evidence="4 5" key="1">
    <citation type="submission" date="2017-06" db="EMBL/GenBank/DDBJ databases">
        <title>A platform for efficient transgenesis in Macrostomum lignano, a flatworm model organism for stem cell research.</title>
        <authorList>
            <person name="Berezikov E."/>
        </authorList>
    </citation>
    <scope>NUCLEOTIDE SEQUENCE [LARGE SCALE GENOMIC DNA]</scope>
    <source>
        <strain evidence="4">DV1</strain>
        <tissue evidence="4">Whole organism</tissue>
    </source>
</reference>
<evidence type="ECO:0000259" key="3">
    <source>
        <dbReference type="PROSITE" id="PS50003"/>
    </source>
</evidence>
<feature type="region of interest" description="Disordered" evidence="2">
    <location>
        <begin position="384"/>
        <end position="416"/>
    </location>
</feature>
<feature type="region of interest" description="Disordered" evidence="2">
    <location>
        <begin position="18"/>
        <end position="128"/>
    </location>
</feature>
<keyword evidence="5" id="KW-1185">Reference proteome</keyword>
<dbReference type="OrthoDB" id="5915976at2759"/>
<dbReference type="Pfam" id="PF08174">
    <property type="entry name" value="Anillin"/>
    <property type="match status" value="1"/>
</dbReference>
<feature type="compositionally biased region" description="Basic and acidic residues" evidence="2">
    <location>
        <begin position="184"/>
        <end position="194"/>
    </location>
</feature>
<dbReference type="InterPro" id="IPR001849">
    <property type="entry name" value="PH_domain"/>
</dbReference>
<dbReference type="InterPro" id="IPR051364">
    <property type="entry name" value="Cytokinesis/Rho-signaling"/>
</dbReference>
<dbReference type="SUPFAM" id="SSF50729">
    <property type="entry name" value="PH domain-like"/>
    <property type="match status" value="1"/>
</dbReference>
<keyword evidence="1" id="KW-0175">Coiled coil</keyword>
<gene>
    <name evidence="4" type="ORF">BOX15_Mlig011441g8</name>
</gene>
<feature type="region of interest" description="Disordered" evidence="2">
    <location>
        <begin position="180"/>
        <end position="326"/>
    </location>
</feature>
<dbReference type="PANTHER" id="PTHR21538">
    <property type="entry name" value="ANILLIN/RHOTEKIN RTKN"/>
    <property type="match status" value="1"/>
</dbReference>
<dbReference type="GO" id="GO:0000281">
    <property type="term" value="P:mitotic cytokinesis"/>
    <property type="evidence" value="ECO:0007669"/>
    <property type="project" value="TreeGrafter"/>
</dbReference>
<evidence type="ECO:0000256" key="1">
    <source>
        <dbReference type="SAM" id="Coils"/>
    </source>
</evidence>
<feature type="compositionally biased region" description="Low complexity" evidence="2">
    <location>
        <begin position="285"/>
        <end position="300"/>
    </location>
</feature>
<comment type="caution">
    <text evidence="4">The sequence shown here is derived from an EMBL/GenBank/DDBJ whole genome shotgun (WGS) entry which is preliminary data.</text>
</comment>
<dbReference type="GO" id="GO:0000915">
    <property type="term" value="P:actomyosin contractile ring assembly"/>
    <property type="evidence" value="ECO:0007669"/>
    <property type="project" value="TreeGrafter"/>
</dbReference>
<dbReference type="PANTHER" id="PTHR21538:SF23">
    <property type="entry name" value="ANILLIN"/>
    <property type="match status" value="1"/>
</dbReference>
<evidence type="ECO:0000313" key="4">
    <source>
        <dbReference type="EMBL" id="PAA75818.1"/>
    </source>
</evidence>
<dbReference type="InterPro" id="IPR012966">
    <property type="entry name" value="AHD"/>
</dbReference>
<feature type="compositionally biased region" description="Acidic residues" evidence="2">
    <location>
        <begin position="218"/>
        <end position="230"/>
    </location>
</feature>
<dbReference type="EMBL" id="NIVC01000860">
    <property type="protein sequence ID" value="PAA75818.1"/>
    <property type="molecule type" value="Genomic_DNA"/>
</dbReference>
<dbReference type="InterPro" id="IPR011993">
    <property type="entry name" value="PH-like_dom_sf"/>
</dbReference>
<name>A0A267FPU4_9PLAT</name>
<feature type="compositionally biased region" description="Acidic residues" evidence="2">
    <location>
        <begin position="260"/>
        <end position="273"/>
    </location>
</feature>
<feature type="compositionally biased region" description="Low complexity" evidence="2">
    <location>
        <begin position="388"/>
        <end position="397"/>
    </location>
</feature>
<dbReference type="GO" id="GO:0031106">
    <property type="term" value="P:septin ring organization"/>
    <property type="evidence" value="ECO:0007669"/>
    <property type="project" value="TreeGrafter"/>
</dbReference>
<dbReference type="Proteomes" id="UP000215902">
    <property type="component" value="Unassembled WGS sequence"/>
</dbReference>
<feature type="compositionally biased region" description="Polar residues" evidence="2">
    <location>
        <begin position="18"/>
        <end position="30"/>
    </location>
</feature>
<protein>
    <recommendedName>
        <fullName evidence="3">PH domain-containing protein</fullName>
    </recommendedName>
</protein>
<dbReference type="GO" id="GO:0005826">
    <property type="term" value="C:actomyosin contractile ring"/>
    <property type="evidence" value="ECO:0007669"/>
    <property type="project" value="TreeGrafter"/>
</dbReference>
<proteinExistence type="predicted"/>
<evidence type="ECO:0000313" key="5">
    <source>
        <dbReference type="Proteomes" id="UP000215902"/>
    </source>
</evidence>
<feature type="domain" description="PH" evidence="3">
    <location>
        <begin position="787"/>
        <end position="899"/>
    </location>
</feature>
<dbReference type="Gene3D" id="2.30.29.30">
    <property type="entry name" value="Pleckstrin-homology domain (PH domain)/Phosphotyrosine-binding domain (PTB)"/>
    <property type="match status" value="1"/>
</dbReference>
<evidence type="ECO:0000256" key="2">
    <source>
        <dbReference type="SAM" id="MobiDB-lite"/>
    </source>
</evidence>
<feature type="compositionally biased region" description="Basic and acidic residues" evidence="2">
    <location>
        <begin position="101"/>
        <end position="119"/>
    </location>
</feature>
<feature type="non-terminal residue" evidence="4">
    <location>
        <position position="1"/>
    </location>
</feature>
<dbReference type="AlphaFoldDB" id="A0A267FPU4"/>
<accession>A0A267FPU4</accession>
<feature type="compositionally biased region" description="Acidic residues" evidence="2">
    <location>
        <begin position="195"/>
        <end position="211"/>
    </location>
</feature>
<dbReference type="PROSITE" id="PS50003">
    <property type="entry name" value="PH_DOMAIN"/>
    <property type="match status" value="1"/>
</dbReference>
<sequence>QDYSLLFVINFKQKSMESETFSSQRKQQNFLAEKENSAPSASVADAVKDKVHRAVPVVTVSDADDQPEAGSSSLYSLIRKRKQEQPGAKTPNKFASSSTLDRVEVNENKQQKQEEKTAEEADAPPAGGLVAAMRQKLLAAQAQSCSISAVAKVHRSEQKKDDAGLADQIPIVGENFIDVASFKPTEDSEAAEKVENDEEHDVTELIEEPEAAEVKNDEEPDLTEPIEESDAEKVKNDEEPGVTEPIEEESEAADKVKNDEEPDVTEPIEEESEAAEKVDNEPMDAIAGATEAGETAASTTKSQEADLEVVGDGVVKDRQRSDSSGSFDRMLMTEMPNVFCAGDANSLVEKSPAVLPPLRPMEAESVETRTPENRAIRALKREDISSFQQQQQQPTPQHDFRSPCKQTVSPSRTPPITIEQYRQSQQALLTQWESAPTRGPTSPTSQLADEGVALTGDLKERLDRLEQLVMLEESVLRQASKARPLCTTASQSVETCRILLLAGERRRHYLAEAARLKEQLRQLESAEDAVSIASSASSSTAAAASAHAIGASFELLATLTVSGLRLSLTQLPLMPHHWRHHFACLLLCPEGRVIATELVSATLPDAVSSKPVMLEIPNCVSVNQLKYNFQIMLSIYWMPALDDPASSSGSGSLLSAASPAAGSAVSHVKRRRLLNFSFNSGAVSRSPSIKSALIGGKNSASAGASATAASMLASLEQAEAAGFQLVGETCLQLRDSVGATAEADAAAASLLTLRRPSTTSSSASTAACPLATQLAARCQIRVTPSPRASLSGYVSWHRVVGDLAAWARLWTVLTPERLRAWSQPEDSEQGLPCLQSVDLTRCPSDQTVGLAPEEVCVRRHTLSLRLAGSASQTDNLLLLNCEYRDQRLVWCAALNAAMQQLRNWGLGLGSEPAVEND</sequence>
<feature type="compositionally biased region" description="Acidic residues" evidence="2">
    <location>
        <begin position="239"/>
        <end position="251"/>
    </location>
</feature>
<organism evidence="4 5">
    <name type="scientific">Macrostomum lignano</name>
    <dbReference type="NCBI Taxonomy" id="282301"/>
    <lineage>
        <taxon>Eukaryota</taxon>
        <taxon>Metazoa</taxon>
        <taxon>Spiralia</taxon>
        <taxon>Lophotrochozoa</taxon>
        <taxon>Platyhelminthes</taxon>
        <taxon>Rhabditophora</taxon>
        <taxon>Macrostomorpha</taxon>
        <taxon>Macrostomida</taxon>
        <taxon>Macrostomidae</taxon>
        <taxon>Macrostomum</taxon>
    </lineage>
</organism>
<dbReference type="STRING" id="282301.A0A267FPU4"/>